<protein>
    <submittedName>
        <fullName evidence="1">Uncharacterized protein</fullName>
    </submittedName>
</protein>
<evidence type="ECO:0000313" key="1">
    <source>
        <dbReference type="EMBL" id="ECQ5679085.1"/>
    </source>
</evidence>
<reference evidence="1" key="1">
    <citation type="submission" date="2019-08" db="EMBL/GenBank/DDBJ databases">
        <authorList>
            <person name="Ashton P.M."/>
            <person name="Dallman T."/>
            <person name="Nair S."/>
            <person name="De Pinna E."/>
            <person name="Peters T."/>
            <person name="Grant K."/>
        </authorList>
    </citation>
    <scope>NUCLEOTIDE SEQUENCE</scope>
    <source>
        <strain evidence="1">262635</strain>
    </source>
</reference>
<dbReference type="RefSeq" id="WP_052783247.1">
    <property type="nucleotide sequence ID" value="NZ_CAMRHI010000008.1"/>
</dbReference>
<dbReference type="AlphaFoldDB" id="A0A5Y8X0C9"/>
<proteinExistence type="predicted"/>
<sequence>MSIFSINDNSNYNSILSQAKANKESKENSKISFANAFLKQNASKLNEIQNANSQTLARSEALNSTNTTNTSNNTNFSISSKTSSPNYDISSEFKNSIYTLKYKQADISTSTNTAYGYSVDKDGYMGSDFNKAAGLPEDFKIHKSTLDEIERFNQNGMADETSGNYYNSFDMASIVKSYYNSFNQVIRAFPNDKTSFSKADLEQLPKGLNYINNEDNEKIVKNIFNTEQFHEAQAIKYSTMGLDMNLMKLDFSPQSMEQDPSIEGDFNPDMSVYPQNEDGSYSKEALFMSFLKSYPPFPSSNQVVLSPEAKVLEAQRKQEMKANPSFDISLDDIMTGKVDFASLLKGYAQDGWLDAGIYAMEKGVKWQNVYVGSGISFDREFHQAKANGWKASNESINSFVNNIMDRLNNLIGQTRV</sequence>
<gene>
    <name evidence="1" type="ORF">FZV55_04940</name>
</gene>
<accession>A0A5Y8X0C9</accession>
<dbReference type="EMBL" id="AAKBYF010000048">
    <property type="protein sequence ID" value="ECQ5679085.1"/>
    <property type="molecule type" value="Genomic_DNA"/>
</dbReference>
<comment type="caution">
    <text evidence="1">The sequence shown here is derived from an EMBL/GenBank/DDBJ whole genome shotgun (WGS) entry which is preliminary data.</text>
</comment>
<name>A0A5Y8X0C9_CAMJU</name>
<dbReference type="NCBIfam" id="NF046095">
    <property type="entry name" value="flg_dep_Cj0814"/>
    <property type="match status" value="1"/>
</dbReference>
<organism evidence="1">
    <name type="scientific">Campylobacter jejuni</name>
    <dbReference type="NCBI Taxonomy" id="197"/>
    <lineage>
        <taxon>Bacteria</taxon>
        <taxon>Pseudomonadati</taxon>
        <taxon>Campylobacterota</taxon>
        <taxon>Epsilonproteobacteria</taxon>
        <taxon>Campylobacterales</taxon>
        <taxon>Campylobacteraceae</taxon>
        <taxon>Campylobacter</taxon>
    </lineage>
</organism>
<dbReference type="InterPro" id="IPR058078">
    <property type="entry name" value="Cj0814-like"/>
</dbReference>